<feature type="domain" description="DUF5671" evidence="2">
    <location>
        <begin position="75"/>
        <end position="211"/>
    </location>
</feature>
<reference evidence="3 4" key="1">
    <citation type="submission" date="2016-11" db="EMBL/GenBank/DDBJ databases">
        <title>Draft Genome Sequences of Nine Cyanobacterial Strains from Diverse Habitats.</title>
        <authorList>
            <person name="Zhu T."/>
            <person name="Hou S."/>
            <person name="Lu X."/>
            <person name="Hess W.R."/>
        </authorList>
    </citation>
    <scope>NUCLEOTIDE SEQUENCE [LARGE SCALE GENOMIC DNA]</scope>
    <source>
        <strain evidence="3 4">NIES-30</strain>
    </source>
</reference>
<keyword evidence="4" id="KW-1185">Reference proteome</keyword>
<dbReference type="AlphaFoldDB" id="A0A1U7IYB2"/>
<feature type="transmembrane region" description="Helical" evidence="1">
    <location>
        <begin position="194"/>
        <end position="213"/>
    </location>
</feature>
<evidence type="ECO:0000313" key="4">
    <source>
        <dbReference type="Proteomes" id="UP000185557"/>
    </source>
</evidence>
<keyword evidence="1" id="KW-0472">Membrane</keyword>
<name>A0A1U7IYB2_9CYAN</name>
<keyword evidence="1" id="KW-0812">Transmembrane</keyword>
<protein>
    <recommendedName>
        <fullName evidence="2">DUF5671 domain-containing protein</fullName>
    </recommendedName>
</protein>
<dbReference type="Pfam" id="PF18920">
    <property type="entry name" value="DUF5671"/>
    <property type="match status" value="1"/>
</dbReference>
<keyword evidence="1" id="KW-1133">Transmembrane helix</keyword>
<feature type="transmembrane region" description="Helical" evidence="1">
    <location>
        <begin position="120"/>
        <end position="140"/>
    </location>
</feature>
<evidence type="ECO:0000256" key="1">
    <source>
        <dbReference type="SAM" id="Phobius"/>
    </source>
</evidence>
<dbReference type="OrthoDB" id="529444at2"/>
<feature type="transmembrane region" description="Helical" evidence="1">
    <location>
        <begin position="76"/>
        <end position="100"/>
    </location>
</feature>
<feature type="transmembrane region" description="Helical" evidence="1">
    <location>
        <begin position="161"/>
        <end position="182"/>
    </location>
</feature>
<dbReference type="RefSeq" id="WP_073611056.1">
    <property type="nucleotide sequence ID" value="NZ_MRCG01000030.1"/>
</dbReference>
<organism evidence="3 4">
    <name type="scientific">Phormidium tenue NIES-30</name>
    <dbReference type="NCBI Taxonomy" id="549789"/>
    <lineage>
        <taxon>Bacteria</taxon>
        <taxon>Bacillati</taxon>
        <taxon>Cyanobacteriota</taxon>
        <taxon>Cyanophyceae</taxon>
        <taxon>Oscillatoriophycideae</taxon>
        <taxon>Oscillatoriales</taxon>
        <taxon>Oscillatoriaceae</taxon>
        <taxon>Phormidium</taxon>
    </lineage>
</organism>
<sequence length="230" mass="26272">MSTDLPPIPDSRSELVQFILLARDRGSSDEFISKLLRDYGWPSREVERAFFEVYEGLVGRPLPTPRGTSGELARDAFFYLLAFVTLGIWIQALGEMAFIFIDHLIPDSLNNGYGFYDSSWQVAFALARLLVAYPVYLGLMRQINRDLANHREKHFSGVRKWLTYLTLLVAAIIAISAVIAFLTSFLRGELTPRFLLKVLVVLVLDGGVLWYYFDWIRRKPAPKVLNLAHE</sequence>
<dbReference type="InterPro" id="IPR043728">
    <property type="entry name" value="DUF5671"/>
</dbReference>
<proteinExistence type="predicted"/>
<gene>
    <name evidence="3" type="ORF">NIES30_24370</name>
</gene>
<dbReference type="Proteomes" id="UP000185557">
    <property type="component" value="Unassembled WGS sequence"/>
</dbReference>
<comment type="caution">
    <text evidence="3">The sequence shown here is derived from an EMBL/GenBank/DDBJ whole genome shotgun (WGS) entry which is preliminary data.</text>
</comment>
<evidence type="ECO:0000259" key="2">
    <source>
        <dbReference type="Pfam" id="PF18920"/>
    </source>
</evidence>
<accession>A0A1U7IYB2</accession>
<evidence type="ECO:0000313" key="3">
    <source>
        <dbReference type="EMBL" id="OKH43692.1"/>
    </source>
</evidence>
<dbReference type="STRING" id="549789.NIES30_24370"/>
<dbReference type="EMBL" id="MRCG01000030">
    <property type="protein sequence ID" value="OKH43692.1"/>
    <property type="molecule type" value="Genomic_DNA"/>
</dbReference>